<name>A0ABY0IIC2_9BACT</name>
<dbReference type="SUPFAM" id="SSF53756">
    <property type="entry name" value="UDP-Glycosyltransferase/glycogen phosphorylase"/>
    <property type="match status" value="1"/>
</dbReference>
<feature type="binding site" evidence="10">
    <location>
        <position position="302"/>
    </location>
    <ligand>
        <name>UDP-N-acetyl-alpha-D-glucosamine</name>
        <dbReference type="ChEBI" id="CHEBI:57705"/>
    </ligand>
</feature>
<keyword evidence="5 10" id="KW-0133">Cell shape</keyword>
<evidence type="ECO:0000256" key="6">
    <source>
        <dbReference type="ARBA" id="ARBA00022984"/>
    </source>
</evidence>
<feature type="binding site" evidence="10">
    <location>
        <position position="175"/>
    </location>
    <ligand>
        <name>UDP-N-acetyl-alpha-D-glucosamine</name>
        <dbReference type="ChEBI" id="CHEBI:57705"/>
    </ligand>
</feature>
<feature type="domain" description="Glycosyl transferase family 28 C-terminal" evidence="13">
    <location>
        <begin position="200"/>
        <end position="339"/>
    </location>
</feature>
<dbReference type="Pfam" id="PF04101">
    <property type="entry name" value="Glyco_tran_28_C"/>
    <property type="match status" value="1"/>
</dbReference>
<sequence length="359" mass="40101">MQNELIDRNKKAVVFTGGGSGGHVVPALTLISEIRKSNIKVVYFGSYKGIESNLTRGKVDRYIGVSTGKLRRYIDFQNLTDIFRLIIGLFQSFIHLLLLRSRASTIVSMGGFVSVPTVMAGKVLGYKIIVHEQTSRVGLANKIASIFAYRVFVSFKDSLKYFPKDKVRYSGYPVREEFKTTQLNIRTFEGVELKNPALPILFVTGGGNGSKLLNDKIKENLDSLCEKFTVIHQVGSQSIDEFKSLRSKTYIPLAFLGDEMPDLMKASRYIISRSGAGTVAELIALGKPSLFIPLKIAQKNEQYHNAMEAHRVLGSIVIEEDEFKNCSIEEELKKIPSSSVPQDREHATQIILDEVLQSK</sequence>
<dbReference type="PANTHER" id="PTHR21015:SF27">
    <property type="entry name" value="UDP-N-ACETYLGLUCOSAMINE--N-ACETYLMURAMYL-(PENTAPEPTIDE) PYROPHOSPHORYL-UNDECAPRENOL N-ACETYLGLUCOSAMINE TRANSFERASE"/>
    <property type="match status" value="1"/>
</dbReference>
<feature type="domain" description="Glycosyltransferase family 28 N-terminal" evidence="12">
    <location>
        <begin position="13"/>
        <end position="152"/>
    </location>
</feature>
<dbReference type="InterPro" id="IPR007235">
    <property type="entry name" value="Glyco_trans_28_C"/>
</dbReference>
<dbReference type="EC" id="2.4.1.227" evidence="10"/>
<dbReference type="HAMAP" id="MF_00033">
    <property type="entry name" value="MurG"/>
    <property type="match status" value="1"/>
</dbReference>
<comment type="function">
    <text evidence="10">Cell wall formation. Catalyzes the transfer of a GlcNAc subunit on undecaprenyl-pyrophosphoryl-MurNAc-pentapeptide (lipid intermediate I) to form undecaprenyl-pyrophosphoryl-MurNAc-(pentapeptide)GlcNAc (lipid intermediate II).</text>
</comment>
<dbReference type="RefSeq" id="WP_114705652.1">
    <property type="nucleotide sequence ID" value="NZ_QDKL01000001.1"/>
</dbReference>
<keyword evidence="6 10" id="KW-0573">Peptidoglycan synthesis</keyword>
<keyword evidence="3 10" id="KW-0328">Glycosyltransferase</keyword>
<comment type="similarity">
    <text evidence="10">Belongs to the glycosyltransferase 28 family. MurG subfamily.</text>
</comment>
<evidence type="ECO:0000256" key="5">
    <source>
        <dbReference type="ARBA" id="ARBA00022960"/>
    </source>
</evidence>
<evidence type="ECO:0000256" key="9">
    <source>
        <dbReference type="ARBA" id="ARBA00023316"/>
    </source>
</evidence>
<dbReference type="Proteomes" id="UP000443582">
    <property type="component" value="Unassembled WGS sequence"/>
</dbReference>
<comment type="pathway">
    <text evidence="10">Cell wall biogenesis; peptidoglycan biosynthesis.</text>
</comment>
<keyword evidence="11" id="KW-1133">Transmembrane helix</keyword>
<keyword evidence="9 10" id="KW-0961">Cell wall biogenesis/degradation</keyword>
<comment type="catalytic activity">
    <reaction evidence="10">
        <text>di-trans,octa-cis-undecaprenyl diphospho-N-acetyl-alpha-D-muramoyl-L-alanyl-D-glutamyl-meso-2,6-diaminopimeloyl-D-alanyl-D-alanine + UDP-N-acetyl-alpha-D-glucosamine = di-trans,octa-cis-undecaprenyl diphospho-[N-acetyl-alpha-D-glucosaminyl-(1-&gt;4)]-N-acetyl-alpha-D-muramoyl-L-alanyl-D-glutamyl-meso-2,6-diaminopimeloyl-D-alanyl-D-alanine + UDP + H(+)</text>
        <dbReference type="Rhea" id="RHEA:31227"/>
        <dbReference type="ChEBI" id="CHEBI:15378"/>
        <dbReference type="ChEBI" id="CHEBI:57705"/>
        <dbReference type="ChEBI" id="CHEBI:58223"/>
        <dbReference type="ChEBI" id="CHEBI:61387"/>
        <dbReference type="ChEBI" id="CHEBI:61388"/>
        <dbReference type="EC" id="2.4.1.227"/>
    </reaction>
</comment>
<dbReference type="Gene3D" id="3.40.50.2000">
    <property type="entry name" value="Glycogen Phosphorylase B"/>
    <property type="match status" value="2"/>
</dbReference>
<evidence type="ECO:0000259" key="12">
    <source>
        <dbReference type="Pfam" id="PF03033"/>
    </source>
</evidence>
<feature type="transmembrane region" description="Helical" evidence="11">
    <location>
        <begin position="82"/>
        <end position="99"/>
    </location>
</feature>
<evidence type="ECO:0000256" key="3">
    <source>
        <dbReference type="ARBA" id="ARBA00022676"/>
    </source>
</evidence>
<dbReference type="Pfam" id="PF03033">
    <property type="entry name" value="Glyco_transf_28"/>
    <property type="match status" value="1"/>
</dbReference>
<gene>
    <name evidence="10" type="primary">murG</name>
    <name evidence="14" type="ORF">DAY19_02745</name>
</gene>
<keyword evidence="1 10" id="KW-1003">Cell membrane</keyword>
<dbReference type="CDD" id="cd03785">
    <property type="entry name" value="GT28_MurG"/>
    <property type="match status" value="1"/>
</dbReference>
<evidence type="ECO:0000313" key="15">
    <source>
        <dbReference type="Proteomes" id="UP000443582"/>
    </source>
</evidence>
<evidence type="ECO:0000256" key="1">
    <source>
        <dbReference type="ARBA" id="ARBA00022475"/>
    </source>
</evidence>
<dbReference type="InterPro" id="IPR006009">
    <property type="entry name" value="GlcNAc_MurG"/>
</dbReference>
<keyword evidence="7 10" id="KW-0472">Membrane</keyword>
<comment type="caution">
    <text evidence="14">The sequence shown here is derived from an EMBL/GenBank/DDBJ whole genome shotgun (WGS) entry which is preliminary data.</text>
</comment>
<protein>
    <recommendedName>
        <fullName evidence="10">UDP-N-acetylglucosamine--N-acetylmuramyl-(pentapeptide) pyrophosphoryl-undecaprenol N-acetylglucosamine transferase</fullName>
        <ecNumber evidence="10">2.4.1.227</ecNumber>
    </recommendedName>
    <alternativeName>
        <fullName evidence="10">Undecaprenyl-PP-MurNAc-pentapeptide-UDPGlcNAc GlcNAc transferase</fullName>
    </alternativeName>
</protein>
<keyword evidence="11" id="KW-0812">Transmembrane</keyword>
<dbReference type="EMBL" id="QDKL01000001">
    <property type="protein sequence ID" value="RZF22708.1"/>
    <property type="molecule type" value="Genomic_DNA"/>
</dbReference>
<evidence type="ECO:0000256" key="10">
    <source>
        <dbReference type="HAMAP-Rule" id="MF_00033"/>
    </source>
</evidence>
<evidence type="ECO:0000256" key="2">
    <source>
        <dbReference type="ARBA" id="ARBA00022618"/>
    </source>
</evidence>
<dbReference type="GO" id="GO:0016740">
    <property type="term" value="F:transferase activity"/>
    <property type="evidence" value="ECO:0007669"/>
    <property type="project" value="UniProtKB-KW"/>
</dbReference>
<dbReference type="InterPro" id="IPR004276">
    <property type="entry name" value="GlycoTrans_28_N"/>
</dbReference>
<keyword evidence="15" id="KW-1185">Reference proteome</keyword>
<comment type="subcellular location">
    <subcellularLocation>
        <location evidence="10">Cell membrane</location>
        <topology evidence="10">Peripheral membrane protein</topology>
        <orientation evidence="10">Cytoplasmic side</orientation>
    </subcellularLocation>
</comment>
<keyword evidence="8 10" id="KW-0131">Cell cycle</keyword>
<evidence type="ECO:0000256" key="8">
    <source>
        <dbReference type="ARBA" id="ARBA00023306"/>
    </source>
</evidence>
<keyword evidence="4 10" id="KW-0808">Transferase</keyword>
<evidence type="ECO:0000259" key="13">
    <source>
        <dbReference type="Pfam" id="PF04101"/>
    </source>
</evidence>
<proteinExistence type="inferred from homology"/>
<evidence type="ECO:0000256" key="4">
    <source>
        <dbReference type="ARBA" id="ARBA00022679"/>
    </source>
</evidence>
<keyword evidence="2 10" id="KW-0132">Cell division</keyword>
<accession>A0ABY0IIC2</accession>
<feature type="binding site" evidence="10">
    <location>
        <begin position="20"/>
        <end position="22"/>
    </location>
    <ligand>
        <name>UDP-N-acetyl-alpha-D-glucosamine</name>
        <dbReference type="ChEBI" id="CHEBI:57705"/>
    </ligand>
</feature>
<evidence type="ECO:0000313" key="14">
    <source>
        <dbReference type="EMBL" id="RZF22708.1"/>
    </source>
</evidence>
<comment type="caution">
    <text evidence="10">Lacks conserved residue(s) required for the propagation of feature annotation.</text>
</comment>
<evidence type="ECO:0000256" key="11">
    <source>
        <dbReference type="SAM" id="Phobius"/>
    </source>
</evidence>
<evidence type="ECO:0000256" key="7">
    <source>
        <dbReference type="ARBA" id="ARBA00023136"/>
    </source>
</evidence>
<reference evidence="15" key="1">
    <citation type="journal article" date="2019" name="Int. J. Syst. Evol. Microbiol.">
        <title>Halobacteriovorax valvorus sp. nov., a novel prokaryotic predator isolated from coastal seawater of China.</title>
        <authorList>
            <person name="Chen M.-X."/>
        </authorList>
    </citation>
    <scope>NUCLEOTIDE SEQUENCE [LARGE SCALE GENOMIC DNA]</scope>
    <source>
        <strain evidence="15">BL9</strain>
    </source>
</reference>
<organism evidence="14 15">
    <name type="scientific">Halobacteriovorax vibrionivorans</name>
    <dbReference type="NCBI Taxonomy" id="2152716"/>
    <lineage>
        <taxon>Bacteria</taxon>
        <taxon>Pseudomonadati</taxon>
        <taxon>Bdellovibrionota</taxon>
        <taxon>Bacteriovoracia</taxon>
        <taxon>Bacteriovoracales</taxon>
        <taxon>Halobacteriovoraceae</taxon>
        <taxon>Halobacteriovorax</taxon>
    </lineage>
</organism>
<dbReference type="PANTHER" id="PTHR21015">
    <property type="entry name" value="UDP-N-ACETYLGLUCOSAMINE--N-ACETYLMURAMYL-(PENTAPEPTIDE) PYROPHOSPHORYL-UNDECAPRENOL N-ACETYLGLUCOSAMINE TRANSFERASE 1"/>
    <property type="match status" value="1"/>
</dbReference>